<dbReference type="PANTHER" id="PTHR43628:SF1">
    <property type="entry name" value="CHITIN SYNTHASE REGULATORY FACTOR 2-RELATED"/>
    <property type="match status" value="1"/>
</dbReference>
<dbReference type="Gene3D" id="1.25.40.10">
    <property type="entry name" value="Tetratricopeptide repeat domain"/>
    <property type="match status" value="2"/>
</dbReference>
<evidence type="ECO:0000256" key="2">
    <source>
        <dbReference type="SAM" id="Phobius"/>
    </source>
</evidence>
<accession>A0ABX4FU06</accession>
<dbReference type="SMART" id="SM00671">
    <property type="entry name" value="SEL1"/>
    <property type="match status" value="4"/>
</dbReference>
<dbReference type="InterPro" id="IPR006597">
    <property type="entry name" value="Sel1-like"/>
</dbReference>
<feature type="region of interest" description="Disordered" evidence="1">
    <location>
        <begin position="410"/>
        <end position="429"/>
    </location>
</feature>
<evidence type="ECO:0008006" key="5">
    <source>
        <dbReference type="Google" id="ProtNLM"/>
    </source>
</evidence>
<dbReference type="Proteomes" id="UP000215999">
    <property type="component" value="Unassembled WGS sequence"/>
</dbReference>
<feature type="transmembrane region" description="Helical" evidence="2">
    <location>
        <begin position="6"/>
        <end position="25"/>
    </location>
</feature>
<keyword evidence="2" id="KW-0472">Membrane</keyword>
<dbReference type="PANTHER" id="PTHR43628">
    <property type="entry name" value="ACTIVATOR OF C KINASE PROTEIN 1-RELATED"/>
    <property type="match status" value="1"/>
</dbReference>
<dbReference type="InterPro" id="IPR011990">
    <property type="entry name" value="TPR-like_helical_dom_sf"/>
</dbReference>
<dbReference type="SUPFAM" id="SSF81901">
    <property type="entry name" value="HCP-like"/>
    <property type="match status" value="1"/>
</dbReference>
<reference evidence="3 4" key="1">
    <citation type="journal article" date="2016" name="Antonie Van Leeuwenhoek">
        <title>Photobacterium sanguinicancri sp. nov. isolated from marine animals.</title>
        <authorList>
            <person name="Gomez-Gil B."/>
            <person name="Roque A."/>
            <person name="Rotllant G."/>
            <person name="Romalde J.L."/>
            <person name="Doce A."/>
            <person name="Eggermont M."/>
            <person name="Defoirdt T."/>
        </authorList>
    </citation>
    <scope>NUCLEOTIDE SEQUENCE [LARGE SCALE GENOMIC DNA]</scope>
    <source>
        <strain evidence="3 4">CAIM 1827</strain>
    </source>
</reference>
<feature type="region of interest" description="Disordered" evidence="1">
    <location>
        <begin position="373"/>
        <end position="395"/>
    </location>
</feature>
<keyword evidence="2" id="KW-0812">Transmembrane</keyword>
<gene>
    <name evidence="3" type="ORF">ASV53_19375</name>
</gene>
<organism evidence="3 4">
    <name type="scientific">Photobacterium sanguinicancri</name>
    <dbReference type="NCBI Taxonomy" id="875932"/>
    <lineage>
        <taxon>Bacteria</taxon>
        <taxon>Pseudomonadati</taxon>
        <taxon>Pseudomonadota</taxon>
        <taxon>Gammaproteobacteria</taxon>
        <taxon>Vibrionales</taxon>
        <taxon>Vibrionaceae</taxon>
        <taxon>Photobacterium</taxon>
    </lineage>
</organism>
<dbReference type="RefSeq" id="WP_094958299.1">
    <property type="nucleotide sequence ID" value="NZ_NOIF01000169.1"/>
</dbReference>
<keyword evidence="4" id="KW-1185">Reference proteome</keyword>
<dbReference type="Pfam" id="PF08238">
    <property type="entry name" value="Sel1"/>
    <property type="match status" value="4"/>
</dbReference>
<sequence length="456" mass="51029">MFSWDQLSTISIGIGGLTVPLAWFVHRYFKAAGRKEQENRDQVLKAEKYQLVLEKAKAAEHEEKIFKAQTGHIPSLLSLAKETEMNNIPVAVRWYQKAADLGNEIAQHSLARLCKLDEEDPNGEARSLYWESFIKAKRRNQEALFELGRYQIRGYGTDINIEAGVDNIQIAATMNYVPAQLFLGDWFVSEMNPNNIPREAFRWRLRAAINHDVKAFVKLAYCYQSGLGISKDKACAVYWLERAAEQGNTEAQYLAAKMHLGSTANDAAIAYIWLSLAYAGGIKEAKKARDEVVQVVGITSILEVQRLTKTIYRRISELMVPEHAVIHLIDKVYSREGYRPNAEQLAHLAADDMLIDSEEFFFAEGSASSRNLENHSVPAEYTPQPYYDGQRGETEQSSLLPDVALAASGDNVEAGSESPHAAGSQQYQAMNWSSSWDSLNNDIEKSTSVGVTHTPS</sequence>
<name>A0ABX4FU06_9GAMM</name>
<evidence type="ECO:0000256" key="1">
    <source>
        <dbReference type="SAM" id="MobiDB-lite"/>
    </source>
</evidence>
<dbReference type="InterPro" id="IPR052945">
    <property type="entry name" value="Mitotic_Regulator"/>
</dbReference>
<keyword evidence="2" id="KW-1133">Transmembrane helix</keyword>
<dbReference type="EMBL" id="NOIF01000169">
    <property type="protein sequence ID" value="OZS42261.1"/>
    <property type="molecule type" value="Genomic_DNA"/>
</dbReference>
<comment type="caution">
    <text evidence="3">The sequence shown here is derived from an EMBL/GenBank/DDBJ whole genome shotgun (WGS) entry which is preliminary data.</text>
</comment>
<evidence type="ECO:0000313" key="3">
    <source>
        <dbReference type="EMBL" id="OZS42261.1"/>
    </source>
</evidence>
<proteinExistence type="predicted"/>
<evidence type="ECO:0000313" key="4">
    <source>
        <dbReference type="Proteomes" id="UP000215999"/>
    </source>
</evidence>
<protein>
    <recommendedName>
        <fullName evidence="5">Sel1 repeat family protein</fullName>
    </recommendedName>
</protein>